<dbReference type="OrthoDB" id="388551at2"/>
<dbReference type="AlphaFoldDB" id="A0A4Z0F4L6"/>
<dbReference type="Gene3D" id="3.30.730.10">
    <property type="entry name" value="AP2/ERF domain"/>
    <property type="match status" value="1"/>
</dbReference>
<dbReference type="InterPro" id="IPR001471">
    <property type="entry name" value="AP2/ERF_dom"/>
</dbReference>
<keyword evidence="2" id="KW-0238">DNA-binding</keyword>
<dbReference type="InterPro" id="IPR044925">
    <property type="entry name" value="His-Me_finger_sf"/>
</dbReference>
<dbReference type="PROSITE" id="PS51032">
    <property type="entry name" value="AP2_ERF"/>
    <property type="match status" value="1"/>
</dbReference>
<dbReference type="RefSeq" id="WP_135282914.1">
    <property type="nucleotide sequence ID" value="NZ_SRIO01000035.1"/>
</dbReference>
<keyword evidence="6" id="KW-1185">Reference proteome</keyword>
<sequence length="161" mass="18306">MAIEIPLTQGKVAQIDEADLELVSGYKWYAHKDKNTFYAYANVRRADGSWTKVKMHRLILGLTDRKTQADHIDMNGLNNRRSNLRACSNAENMRNRGAYANNTSGFKGVIWQADMMKWRARIKVNGKLKHLGYYSTPPEAHAAYCRAAIELHGEFANFGAR</sequence>
<accession>A0A4Z0F4L6</accession>
<evidence type="ECO:0000256" key="2">
    <source>
        <dbReference type="ARBA" id="ARBA00023125"/>
    </source>
</evidence>
<evidence type="ECO:0000256" key="1">
    <source>
        <dbReference type="ARBA" id="ARBA00023015"/>
    </source>
</evidence>
<protein>
    <submittedName>
        <fullName evidence="5">Fis family transcriptional regulator</fullName>
    </submittedName>
</protein>
<dbReference type="Gene3D" id="3.90.75.20">
    <property type="match status" value="1"/>
</dbReference>
<dbReference type="GO" id="GO:0003700">
    <property type="term" value="F:DNA-binding transcription factor activity"/>
    <property type="evidence" value="ECO:0007669"/>
    <property type="project" value="InterPro"/>
</dbReference>
<gene>
    <name evidence="5" type="ORF">E4680_13325</name>
</gene>
<dbReference type="InterPro" id="IPR036955">
    <property type="entry name" value="AP2/ERF_dom_sf"/>
</dbReference>
<keyword evidence="3" id="KW-0804">Transcription</keyword>
<dbReference type="SUPFAM" id="SSF54171">
    <property type="entry name" value="DNA-binding domain"/>
    <property type="match status" value="1"/>
</dbReference>
<proteinExistence type="predicted"/>
<organism evidence="5 6">
    <name type="scientific">Candidatus Macondimonas diazotrophica</name>
    <dbReference type="NCBI Taxonomy" id="2305248"/>
    <lineage>
        <taxon>Bacteria</taxon>
        <taxon>Pseudomonadati</taxon>
        <taxon>Pseudomonadota</taxon>
        <taxon>Gammaproteobacteria</taxon>
        <taxon>Chromatiales</taxon>
        <taxon>Ectothiorhodospiraceae</taxon>
        <taxon>Candidatus Macondimonas</taxon>
    </lineage>
</organism>
<keyword evidence="1" id="KW-0805">Transcription regulation</keyword>
<reference evidence="5 6" key="1">
    <citation type="journal article" date="2019" name="ISME J.">
        <title>Candidatus Macondimonas diazotrophica, a novel gammaproteobacterial genus dominating crude-oil-contaminated coastal sediments.</title>
        <authorList>
            <person name="Karthikeyan S."/>
            <person name="Konstantinidis K."/>
        </authorList>
    </citation>
    <scope>NUCLEOTIDE SEQUENCE [LARGE SCALE GENOMIC DNA]</scope>
    <source>
        <strain evidence="5 6">KTK01</strain>
    </source>
</reference>
<dbReference type="SUPFAM" id="SSF54060">
    <property type="entry name" value="His-Me finger endonucleases"/>
    <property type="match status" value="1"/>
</dbReference>
<comment type="caution">
    <text evidence="5">The sequence shown here is derived from an EMBL/GenBank/DDBJ whole genome shotgun (WGS) entry which is preliminary data.</text>
</comment>
<evidence type="ECO:0000259" key="4">
    <source>
        <dbReference type="PROSITE" id="PS51032"/>
    </source>
</evidence>
<name>A0A4Z0F4L6_9GAMM</name>
<dbReference type="InterPro" id="IPR016177">
    <property type="entry name" value="DNA-bd_dom_sf"/>
</dbReference>
<dbReference type="EMBL" id="SRIO01000035">
    <property type="protein sequence ID" value="TFZ81222.1"/>
    <property type="molecule type" value="Genomic_DNA"/>
</dbReference>
<evidence type="ECO:0000313" key="5">
    <source>
        <dbReference type="EMBL" id="TFZ81222.1"/>
    </source>
</evidence>
<evidence type="ECO:0000256" key="3">
    <source>
        <dbReference type="ARBA" id="ARBA00023163"/>
    </source>
</evidence>
<feature type="domain" description="AP2/ERF" evidence="4">
    <location>
        <begin position="105"/>
        <end position="161"/>
    </location>
</feature>
<dbReference type="GO" id="GO:0003677">
    <property type="term" value="F:DNA binding"/>
    <property type="evidence" value="ECO:0007669"/>
    <property type="project" value="UniProtKB-KW"/>
</dbReference>
<dbReference type="Proteomes" id="UP000297890">
    <property type="component" value="Unassembled WGS sequence"/>
</dbReference>
<evidence type="ECO:0000313" key="6">
    <source>
        <dbReference type="Proteomes" id="UP000297890"/>
    </source>
</evidence>